<reference evidence="1" key="2">
    <citation type="submission" date="2024-05" db="EMBL/GenBank/DDBJ databases">
        <title>Identification and characterization of horizontal gene transfer across gut microbiota members of farm animals based on homology search.</title>
        <authorList>
            <person name="Schwarzerova J."/>
            <person name="Nykrynova M."/>
            <person name="Jureckova K."/>
            <person name="Cejkova D."/>
            <person name="Rychlik I."/>
        </authorList>
    </citation>
    <scope>NUCLEOTIDE SEQUENCE</scope>
    <source>
        <strain evidence="1">84_SSukc20</strain>
    </source>
</reference>
<accession>A0ABT7X6L7</accession>
<evidence type="ECO:0000313" key="2">
    <source>
        <dbReference type="Proteomes" id="UP001167871"/>
    </source>
</evidence>
<reference evidence="1" key="1">
    <citation type="submission" date="2023-06" db="EMBL/GenBank/DDBJ databases">
        <authorList>
            <person name="Zeman M."/>
            <person name="Kubasova T."/>
            <person name="Jahodarova E."/>
            <person name="Nykrynova M."/>
            <person name="Rychlik I."/>
        </authorList>
    </citation>
    <scope>NUCLEOTIDE SEQUENCE</scope>
    <source>
        <strain evidence="1">84_SSukc20</strain>
    </source>
</reference>
<organism evidence="1 2">
    <name type="scientific">Bacteroides gallinaceum</name>
    <dbReference type="NCBI Taxonomy" id="1462571"/>
    <lineage>
        <taxon>Bacteria</taxon>
        <taxon>Pseudomonadati</taxon>
        <taxon>Bacteroidota</taxon>
        <taxon>Bacteroidia</taxon>
        <taxon>Bacteroidales</taxon>
        <taxon>Bacteroidaceae</taxon>
        <taxon>Bacteroides</taxon>
    </lineage>
</organism>
<name>A0ABT7X6L7_9BACE</name>
<dbReference type="EMBL" id="JAUEII010000018">
    <property type="protein sequence ID" value="MDN0049533.1"/>
    <property type="molecule type" value="Genomic_DNA"/>
</dbReference>
<dbReference type="Proteomes" id="UP001167871">
    <property type="component" value="Unassembled WGS sequence"/>
</dbReference>
<proteinExistence type="predicted"/>
<evidence type="ECO:0000313" key="1">
    <source>
        <dbReference type="EMBL" id="MDN0049533.1"/>
    </source>
</evidence>
<gene>
    <name evidence="1" type="ORF">QVO10_09065</name>
</gene>
<dbReference type="RefSeq" id="WP_301939764.1">
    <property type="nucleotide sequence ID" value="NZ_JAUEIS010000023.1"/>
</dbReference>
<keyword evidence="2" id="KW-1185">Reference proteome</keyword>
<comment type="caution">
    <text evidence="1">The sequence shown here is derived from an EMBL/GenBank/DDBJ whole genome shotgun (WGS) entry which is preliminary data.</text>
</comment>
<sequence length="42" mass="4766">MQTFSFLDIHTPSSTRQATPAYTYRLHQITQSSLAPVLTNKN</sequence>
<protein>
    <submittedName>
        <fullName evidence="1">Uncharacterized protein</fullName>
    </submittedName>
</protein>